<organism evidence="1 2">
    <name type="scientific">Pseudomonas anguilliseptica</name>
    <dbReference type="NCBI Taxonomy" id="53406"/>
    <lineage>
        <taxon>Bacteria</taxon>
        <taxon>Pseudomonadati</taxon>
        <taxon>Pseudomonadota</taxon>
        <taxon>Gammaproteobacteria</taxon>
        <taxon>Pseudomonadales</taxon>
        <taxon>Pseudomonadaceae</taxon>
        <taxon>Pseudomonas</taxon>
    </lineage>
</organism>
<evidence type="ECO:0000313" key="2">
    <source>
        <dbReference type="Proteomes" id="UP000242849"/>
    </source>
</evidence>
<dbReference type="AlphaFoldDB" id="A0A1H4P8A7"/>
<dbReference type="Gene3D" id="3.40.50.1820">
    <property type="entry name" value="alpha/beta hydrolase"/>
    <property type="match status" value="1"/>
</dbReference>
<sequence>MPKSGSLLQSFPKGPFFGNQVESTVDSEVARYYLESYLQGKTNNLSIDAKISALYSLHGESIPSRDELLAISQEFSVDFAALFLADRLLSNECNRKLNHSFDQYLRNSSTVDASPSPYLVLFVPGWDYADNGHLTGADFAAPRKLAIQFGFENRLVELPPTGSVEQNAEFLAAEIRRHTGTGKKILLAGASSAGPAIQLTLSERLNKTELAAVKAWLNLGGILQGSPLIDYLQDSPQRWLFNAFTWFKGWDKAAILSMSTEQSRARFSGLRGNPDILVINYLGIPLSGQLSKYSGDKYPLLRPHGPNDGLTLLTDAIAPNSLTVVALGSDHFFAEDLRINEKTVALMKLMIDYYGPKFGAGLHLGASVGRINGIKRTLKALVGLRHYSIIRRLRYAAAHDKRRPPLVA</sequence>
<proteinExistence type="predicted"/>
<name>A0A1H4P8A7_PSEAG</name>
<dbReference type="SUPFAM" id="SSF53474">
    <property type="entry name" value="alpha/beta-Hydrolases"/>
    <property type="match status" value="1"/>
</dbReference>
<protein>
    <submittedName>
        <fullName evidence="1">Uncharacterized protein</fullName>
    </submittedName>
</protein>
<keyword evidence="2" id="KW-1185">Reference proteome</keyword>
<evidence type="ECO:0000313" key="1">
    <source>
        <dbReference type="EMBL" id="SEC03589.1"/>
    </source>
</evidence>
<accession>A0A1H4P8A7</accession>
<gene>
    <name evidence="1" type="ORF">SAMN05421553_0211</name>
</gene>
<dbReference type="InterPro" id="IPR029058">
    <property type="entry name" value="AB_hydrolase_fold"/>
</dbReference>
<dbReference type="Proteomes" id="UP000242849">
    <property type="component" value="Unassembled WGS sequence"/>
</dbReference>
<dbReference type="OrthoDB" id="318816at2"/>
<reference evidence="2" key="1">
    <citation type="submission" date="2016-10" db="EMBL/GenBank/DDBJ databases">
        <authorList>
            <person name="Varghese N."/>
            <person name="Submissions S."/>
        </authorList>
    </citation>
    <scope>NUCLEOTIDE SEQUENCE [LARGE SCALE GENOMIC DNA]</scope>
    <source>
        <strain evidence="2">DSM 12111</strain>
    </source>
</reference>
<dbReference type="RefSeq" id="WP_139272620.1">
    <property type="nucleotide sequence ID" value="NZ_FNSC01000001.1"/>
</dbReference>
<dbReference type="EMBL" id="FNSC01000001">
    <property type="protein sequence ID" value="SEC03589.1"/>
    <property type="molecule type" value="Genomic_DNA"/>
</dbReference>